<comment type="caution">
    <text evidence="8">Lacks conserved residue(s) required for the propagation of feature annotation.</text>
</comment>
<proteinExistence type="predicted"/>
<dbReference type="Gene3D" id="3.40.50.200">
    <property type="entry name" value="Peptidase S8/S53 domain"/>
    <property type="match status" value="2"/>
</dbReference>
<organism evidence="11 12">
    <name type="scientific">Collybiopsis luxurians FD-317 M1</name>
    <dbReference type="NCBI Taxonomy" id="944289"/>
    <lineage>
        <taxon>Eukaryota</taxon>
        <taxon>Fungi</taxon>
        <taxon>Dikarya</taxon>
        <taxon>Basidiomycota</taxon>
        <taxon>Agaricomycotina</taxon>
        <taxon>Agaricomycetes</taxon>
        <taxon>Agaricomycetidae</taxon>
        <taxon>Agaricales</taxon>
        <taxon>Marasmiineae</taxon>
        <taxon>Omphalotaceae</taxon>
        <taxon>Collybiopsis</taxon>
        <taxon>Collybiopsis luxurians</taxon>
    </lineage>
</organism>
<evidence type="ECO:0000256" key="2">
    <source>
        <dbReference type="ARBA" id="ARBA00022670"/>
    </source>
</evidence>
<evidence type="ECO:0000313" key="12">
    <source>
        <dbReference type="Proteomes" id="UP000053593"/>
    </source>
</evidence>
<evidence type="ECO:0000256" key="5">
    <source>
        <dbReference type="ARBA" id="ARBA00022825"/>
    </source>
</evidence>
<keyword evidence="5" id="KW-0720">Serine protease</keyword>
<keyword evidence="9" id="KW-0812">Transmembrane</keyword>
<dbReference type="PANTHER" id="PTHR14218:SF15">
    <property type="entry name" value="TRIPEPTIDYL-PEPTIDASE 1"/>
    <property type="match status" value="1"/>
</dbReference>
<feature type="binding site" evidence="8">
    <location>
        <position position="501"/>
    </location>
    <ligand>
        <name>Ca(2+)</name>
        <dbReference type="ChEBI" id="CHEBI:29108"/>
    </ligand>
</feature>
<keyword evidence="12" id="KW-1185">Reference proteome</keyword>
<dbReference type="GO" id="GO:0046872">
    <property type="term" value="F:metal ion binding"/>
    <property type="evidence" value="ECO:0007669"/>
    <property type="project" value="UniProtKB-UniRule"/>
</dbReference>
<keyword evidence="7" id="KW-0865">Zymogen</keyword>
<dbReference type="InterPro" id="IPR015366">
    <property type="entry name" value="S53_propep"/>
</dbReference>
<keyword evidence="4" id="KW-0378">Hydrolase</keyword>
<dbReference type="HOGENOM" id="CLU_013783_3_0_1"/>
<protein>
    <recommendedName>
        <fullName evidence="10">Peptidase S53 domain-containing protein</fullName>
    </recommendedName>
</protein>
<evidence type="ECO:0000256" key="8">
    <source>
        <dbReference type="PROSITE-ProRule" id="PRU01032"/>
    </source>
</evidence>
<dbReference type="InterPro" id="IPR050819">
    <property type="entry name" value="Tripeptidyl-peptidase_I"/>
</dbReference>
<keyword evidence="3 8" id="KW-0479">Metal-binding</keyword>
<feature type="binding site" evidence="8">
    <location>
        <position position="521"/>
    </location>
    <ligand>
        <name>Ca(2+)</name>
        <dbReference type="ChEBI" id="CHEBI:29108"/>
    </ligand>
</feature>
<dbReference type="SUPFAM" id="SSF52743">
    <property type="entry name" value="Subtilisin-like"/>
    <property type="match status" value="1"/>
</dbReference>
<dbReference type="PANTHER" id="PTHR14218">
    <property type="entry name" value="PROTEASE S8 TRIPEPTIDYL PEPTIDASE I CLN2"/>
    <property type="match status" value="1"/>
</dbReference>
<dbReference type="InterPro" id="IPR036852">
    <property type="entry name" value="Peptidase_S8/S53_dom_sf"/>
</dbReference>
<reference evidence="11 12" key="1">
    <citation type="submission" date="2014-04" db="EMBL/GenBank/DDBJ databases">
        <title>Evolutionary Origins and Diversification of the Mycorrhizal Mutualists.</title>
        <authorList>
            <consortium name="DOE Joint Genome Institute"/>
            <consortium name="Mycorrhizal Genomics Consortium"/>
            <person name="Kohler A."/>
            <person name="Kuo A."/>
            <person name="Nagy L.G."/>
            <person name="Floudas D."/>
            <person name="Copeland A."/>
            <person name="Barry K.W."/>
            <person name="Cichocki N."/>
            <person name="Veneault-Fourrey C."/>
            <person name="LaButti K."/>
            <person name="Lindquist E.A."/>
            <person name="Lipzen A."/>
            <person name="Lundell T."/>
            <person name="Morin E."/>
            <person name="Murat C."/>
            <person name="Riley R."/>
            <person name="Ohm R."/>
            <person name="Sun H."/>
            <person name="Tunlid A."/>
            <person name="Henrissat B."/>
            <person name="Grigoriev I.V."/>
            <person name="Hibbett D.S."/>
            <person name="Martin F."/>
        </authorList>
    </citation>
    <scope>NUCLEOTIDE SEQUENCE [LARGE SCALE GENOMIC DNA]</scope>
    <source>
        <strain evidence="11 12">FD-317 M1</strain>
    </source>
</reference>
<evidence type="ECO:0000256" key="3">
    <source>
        <dbReference type="ARBA" id="ARBA00022723"/>
    </source>
</evidence>
<dbReference type="OrthoDB" id="409122at2759"/>
<keyword evidence="9" id="KW-1133">Transmembrane helix</keyword>
<dbReference type="PROSITE" id="PS51695">
    <property type="entry name" value="SEDOLISIN"/>
    <property type="match status" value="1"/>
</dbReference>
<gene>
    <name evidence="11" type="ORF">GYMLUDRAFT_260483</name>
</gene>
<evidence type="ECO:0000256" key="9">
    <source>
        <dbReference type="SAM" id="Phobius"/>
    </source>
</evidence>
<evidence type="ECO:0000259" key="10">
    <source>
        <dbReference type="PROSITE" id="PS51695"/>
    </source>
</evidence>
<keyword evidence="9" id="KW-0472">Membrane</keyword>
<evidence type="ECO:0000256" key="6">
    <source>
        <dbReference type="ARBA" id="ARBA00022837"/>
    </source>
</evidence>
<feature type="binding site" evidence="8">
    <location>
        <position position="500"/>
    </location>
    <ligand>
        <name>Ca(2+)</name>
        <dbReference type="ChEBI" id="CHEBI:29108"/>
    </ligand>
</feature>
<dbReference type="GO" id="GO:0008240">
    <property type="term" value="F:tripeptidyl-peptidase activity"/>
    <property type="evidence" value="ECO:0007669"/>
    <property type="project" value="TreeGrafter"/>
</dbReference>
<evidence type="ECO:0000313" key="11">
    <source>
        <dbReference type="EMBL" id="KIK61923.1"/>
    </source>
</evidence>
<evidence type="ECO:0000256" key="4">
    <source>
        <dbReference type="ARBA" id="ARBA00022801"/>
    </source>
</evidence>
<evidence type="ECO:0000256" key="1">
    <source>
        <dbReference type="ARBA" id="ARBA00004239"/>
    </source>
</evidence>
<dbReference type="Proteomes" id="UP000053593">
    <property type="component" value="Unassembled WGS sequence"/>
</dbReference>
<dbReference type="SUPFAM" id="SSF54897">
    <property type="entry name" value="Protease propeptides/inhibitors"/>
    <property type="match status" value="1"/>
</dbReference>
<comment type="cofactor">
    <cofactor evidence="8">
        <name>Ca(2+)</name>
        <dbReference type="ChEBI" id="CHEBI:29108"/>
    </cofactor>
    <text evidence="8">Binds 1 Ca(2+) ion per subunit.</text>
</comment>
<feature type="transmembrane region" description="Helical" evidence="9">
    <location>
        <begin position="12"/>
        <end position="32"/>
    </location>
</feature>
<name>A0A0D0CZF7_9AGAR</name>
<dbReference type="GO" id="GO:0006508">
    <property type="term" value="P:proteolysis"/>
    <property type="evidence" value="ECO:0007669"/>
    <property type="project" value="UniProtKB-KW"/>
</dbReference>
<dbReference type="EMBL" id="KN834769">
    <property type="protein sequence ID" value="KIK61923.1"/>
    <property type="molecule type" value="Genomic_DNA"/>
</dbReference>
<dbReference type="AlphaFoldDB" id="A0A0D0CZF7"/>
<comment type="subcellular location">
    <subcellularLocation>
        <location evidence="1">Secreted</location>
        <location evidence="1">Extracellular space</location>
    </subcellularLocation>
</comment>
<dbReference type="CDD" id="cd04056">
    <property type="entry name" value="Peptidases_S53"/>
    <property type="match status" value="1"/>
</dbReference>
<accession>A0A0D0CZF7</accession>
<dbReference type="CDD" id="cd11377">
    <property type="entry name" value="Pro-peptidase_S53"/>
    <property type="match status" value="1"/>
</dbReference>
<dbReference type="GO" id="GO:0004252">
    <property type="term" value="F:serine-type endopeptidase activity"/>
    <property type="evidence" value="ECO:0007669"/>
    <property type="project" value="InterPro"/>
</dbReference>
<feature type="domain" description="Peptidase S53" evidence="10">
    <location>
        <begin position="218"/>
        <end position="538"/>
    </location>
</feature>
<keyword evidence="2" id="KW-0645">Protease</keyword>
<dbReference type="SMART" id="SM00944">
    <property type="entry name" value="Pro-kuma_activ"/>
    <property type="match status" value="1"/>
</dbReference>
<evidence type="ECO:0000256" key="7">
    <source>
        <dbReference type="ARBA" id="ARBA00023145"/>
    </source>
</evidence>
<sequence length="538" mass="58570">MLSTYVDLSDTVIFFAIPGSSPTFYVYIVLIADYNYRYGHNLIIVYYLVKAPCYMNDTQFRLRPSSFDTLLDLLSETSDPFHERYGKHLSKAQVDELMRPSNETLQEVKNWLNWHGIADPELSTSLDRSIALTVPVFLAETMLNTTYHVFEHAKSQKKTLRTLEYSLPRHLHSHINLVSPTTYFGTTESMRANSFLQSRASGSNLTGDTTPLIGCVDTVAPTCLKDLYNTANYIPTQISRNGIGIPGFIDQYASFSDLTTFTQDFLAPGHQRNLHCEATVVGIQLTCKLDLFCEHLRAGITGGDDGFESFLDWLDFIATVPDDLLPNTFSTSYGDDEQNVPADFAVELCSGFAELGARGARLMFTSGDTGVAGALCETNDGVFRPAFPARQLPLCGGFSNLFARPSYQEDVVSAFLIADGNNNAGLFNTTGRAYPDVAARGQGFQTILDGLVETIDSTAGSSPTFAGVIALLNDFKLAQDGTTLGFLNPLLYANPTALNDITIGTNAGCGASGFDAGVGWDPVTGLGTPDFVELQAII</sequence>
<keyword evidence="6 8" id="KW-0106">Calcium</keyword>
<dbReference type="InterPro" id="IPR030400">
    <property type="entry name" value="Sedolisin_dom"/>
</dbReference>
<feature type="binding site" evidence="8">
    <location>
        <position position="519"/>
    </location>
    <ligand>
        <name>Ca(2+)</name>
        <dbReference type="ChEBI" id="CHEBI:29108"/>
    </ligand>
</feature>
<dbReference type="Pfam" id="PF09286">
    <property type="entry name" value="Pro-kuma_activ"/>
    <property type="match status" value="1"/>
</dbReference>
<dbReference type="GO" id="GO:0005576">
    <property type="term" value="C:extracellular region"/>
    <property type="evidence" value="ECO:0007669"/>
    <property type="project" value="UniProtKB-SubCell"/>
</dbReference>